<protein>
    <recommendedName>
        <fullName evidence="4">Zinc finger lsd1 subclass family protein</fullName>
    </recommendedName>
</protein>
<dbReference type="PANTHER" id="PTHR39767:SF2">
    <property type="entry name" value="CHROMOSOME UNDETERMINED SCAFFOLD_1, WHOLE GENOME SHOTGUN SEQUENCE"/>
    <property type="match status" value="1"/>
</dbReference>
<sequence>MKNLKMGLFCLNIQYLLIGYHLQAALSKELLIQEEFQNPQITPQDVSGWLVNNITTCQQSNFLEYNGQVFGVFSNETPSNNKTYSNLPPHWSALVRLDLMLYGCVNSQLGDIVGITIDSNSIQEYQKYYTEGSPICSNNTQQGRNCQDIVFPYQKNVTHTASQLKIVIDSKFFGEINKVNYKGYAFKHVSIFIDTCYDTCQICNGPSPKNCSSCIQNANFIDGVCTCANQFFAHKFQCVQTCPDGFIGNDATKICEQSKCQNSCKSCVNQSCTICNTPYKLMNGECFLQCPNYSSQKGDSCVDKISNFNYGGYILKGLYSSVFGDSEIQGQGLTLLNNGGATFSSCSGERYLGGWNIAGKDSQIRFESQITKPHWSIRIGFKYIMIDKWQSNEFIQIILNDMQILSNITKDSGSSSGGNICGNSTADSIGIYDITIAQTYSRFSIIINSTIQDSKLVETSFGIREMYILVYYCQEGCLECDQTGCTKCSQGTYLYQHNCQLNCPTDLGYWANSQTNTCDSCQGNCLTCNGSGIFLIYQIRQNFYQFIFLSLQQLHVLSAKQIHIYLIKRAQKLVQINIFQIKIHQYVISVIRAVKHANTQMMKMNALLAKVFYIQMVLNVQINVLIKRIQKQMEINVNLAILLVQNVLDSFKTNVQDALRVIFFIKENAQNNAQQAHIHKKCENLDNKSINQLLSKIILLSFLNLQTF</sequence>
<dbReference type="GeneID" id="7826895"/>
<feature type="signal peptide" evidence="1">
    <location>
        <begin position="1"/>
        <end position="27"/>
    </location>
</feature>
<dbReference type="HOGENOM" id="CLU_384288_0_0_1"/>
<evidence type="ECO:0000313" key="3">
    <source>
        <dbReference type="Proteomes" id="UP000009168"/>
    </source>
</evidence>
<dbReference type="PANTHER" id="PTHR39767">
    <property type="entry name" value="CALCIUM/CALMODULIN-BINDING MEMBRANE PROTEIN PCM4-RELATED"/>
    <property type="match status" value="1"/>
</dbReference>
<proteinExistence type="predicted"/>
<evidence type="ECO:0000313" key="2">
    <source>
        <dbReference type="EMBL" id="EAR88202.2"/>
    </source>
</evidence>
<evidence type="ECO:0008006" key="4">
    <source>
        <dbReference type="Google" id="ProtNLM"/>
    </source>
</evidence>
<dbReference type="Proteomes" id="UP000009168">
    <property type="component" value="Unassembled WGS sequence"/>
</dbReference>
<dbReference type="Gene3D" id="2.10.220.10">
    <property type="entry name" value="Hormone Receptor, Insulin-like Growth Factor Receptor 1, Chain A, domain 2"/>
    <property type="match status" value="2"/>
</dbReference>
<dbReference type="KEGG" id="tet:TTHERM_00019650"/>
<name>Q22RC0_TETTS</name>
<gene>
    <name evidence="2" type="ORF">TTHERM_00019650</name>
</gene>
<dbReference type="InParanoid" id="Q22RC0"/>
<dbReference type="InterPro" id="IPR009030">
    <property type="entry name" value="Growth_fac_rcpt_cys_sf"/>
</dbReference>
<dbReference type="SMART" id="SM00261">
    <property type="entry name" value="FU"/>
    <property type="match status" value="3"/>
</dbReference>
<feature type="chain" id="PRO_5004201114" description="Zinc finger lsd1 subclass family protein" evidence="1">
    <location>
        <begin position="28"/>
        <end position="708"/>
    </location>
</feature>
<dbReference type="EMBL" id="GG662845">
    <property type="protein sequence ID" value="EAR88202.2"/>
    <property type="molecule type" value="Genomic_DNA"/>
</dbReference>
<dbReference type="OrthoDB" id="295560at2759"/>
<dbReference type="AlphaFoldDB" id="Q22RC0"/>
<dbReference type="InterPro" id="IPR006212">
    <property type="entry name" value="Furin_repeat"/>
</dbReference>
<accession>Q22RC0</accession>
<dbReference type="CDD" id="cd00064">
    <property type="entry name" value="FU"/>
    <property type="match status" value="2"/>
</dbReference>
<keyword evidence="3" id="KW-1185">Reference proteome</keyword>
<evidence type="ECO:0000256" key="1">
    <source>
        <dbReference type="SAM" id="SignalP"/>
    </source>
</evidence>
<dbReference type="SUPFAM" id="SSF57184">
    <property type="entry name" value="Growth factor receptor domain"/>
    <property type="match status" value="2"/>
</dbReference>
<organism evidence="2 3">
    <name type="scientific">Tetrahymena thermophila (strain SB210)</name>
    <dbReference type="NCBI Taxonomy" id="312017"/>
    <lineage>
        <taxon>Eukaryota</taxon>
        <taxon>Sar</taxon>
        <taxon>Alveolata</taxon>
        <taxon>Ciliophora</taxon>
        <taxon>Intramacronucleata</taxon>
        <taxon>Oligohymenophorea</taxon>
        <taxon>Hymenostomatida</taxon>
        <taxon>Tetrahymenina</taxon>
        <taxon>Tetrahymenidae</taxon>
        <taxon>Tetrahymena</taxon>
    </lineage>
</organism>
<dbReference type="eggNOG" id="KOG3525">
    <property type="taxonomic scope" value="Eukaryota"/>
</dbReference>
<reference evidence="3" key="1">
    <citation type="journal article" date="2006" name="PLoS Biol.">
        <title>Macronuclear genome sequence of the ciliate Tetrahymena thermophila, a model eukaryote.</title>
        <authorList>
            <person name="Eisen J.A."/>
            <person name="Coyne R.S."/>
            <person name="Wu M."/>
            <person name="Wu D."/>
            <person name="Thiagarajan M."/>
            <person name="Wortman J.R."/>
            <person name="Badger J.H."/>
            <person name="Ren Q."/>
            <person name="Amedeo P."/>
            <person name="Jones K.M."/>
            <person name="Tallon L.J."/>
            <person name="Delcher A.L."/>
            <person name="Salzberg S.L."/>
            <person name="Silva J.C."/>
            <person name="Haas B.J."/>
            <person name="Majoros W.H."/>
            <person name="Farzad M."/>
            <person name="Carlton J.M."/>
            <person name="Smith R.K. Jr."/>
            <person name="Garg J."/>
            <person name="Pearlman R.E."/>
            <person name="Karrer K.M."/>
            <person name="Sun L."/>
            <person name="Manning G."/>
            <person name="Elde N.C."/>
            <person name="Turkewitz A.P."/>
            <person name="Asai D.J."/>
            <person name="Wilkes D.E."/>
            <person name="Wang Y."/>
            <person name="Cai H."/>
            <person name="Collins K."/>
            <person name="Stewart B.A."/>
            <person name="Lee S.R."/>
            <person name="Wilamowska K."/>
            <person name="Weinberg Z."/>
            <person name="Ruzzo W.L."/>
            <person name="Wloga D."/>
            <person name="Gaertig J."/>
            <person name="Frankel J."/>
            <person name="Tsao C.-C."/>
            <person name="Gorovsky M.A."/>
            <person name="Keeling P.J."/>
            <person name="Waller R.F."/>
            <person name="Patron N.J."/>
            <person name="Cherry J.M."/>
            <person name="Stover N.A."/>
            <person name="Krieger C.J."/>
            <person name="del Toro C."/>
            <person name="Ryder H.F."/>
            <person name="Williamson S.C."/>
            <person name="Barbeau R.A."/>
            <person name="Hamilton E.P."/>
            <person name="Orias E."/>
        </authorList>
    </citation>
    <scope>NUCLEOTIDE SEQUENCE [LARGE SCALE GENOMIC DNA]</scope>
    <source>
        <strain evidence="3">SB210</strain>
    </source>
</reference>
<dbReference type="RefSeq" id="XP_001008447.2">
    <property type="nucleotide sequence ID" value="XM_001008447.2"/>
</dbReference>
<keyword evidence="1" id="KW-0732">Signal</keyword>